<evidence type="ECO:0000256" key="5">
    <source>
        <dbReference type="ARBA" id="ARBA00022912"/>
    </source>
</evidence>
<comment type="similarity">
    <text evidence="2 11">Belongs to the PPP phosphatase family.</text>
</comment>
<dbReference type="Proteomes" id="UP000030758">
    <property type="component" value="Unassembled WGS sequence"/>
</dbReference>
<dbReference type="PROSITE" id="PS00125">
    <property type="entry name" value="SER_THR_PHOSPHATASE"/>
    <property type="match status" value="1"/>
</dbReference>
<evidence type="ECO:0000256" key="1">
    <source>
        <dbReference type="ARBA" id="ARBA00001936"/>
    </source>
</evidence>
<dbReference type="GO" id="GO:0046872">
    <property type="term" value="F:metal ion binding"/>
    <property type="evidence" value="ECO:0007669"/>
    <property type="project" value="UniProtKB-KW"/>
</dbReference>
<evidence type="ECO:0000256" key="9">
    <source>
        <dbReference type="ARBA" id="ARBA00048336"/>
    </source>
</evidence>
<evidence type="ECO:0000313" key="14">
    <source>
        <dbReference type="EMBL" id="KFD73215.1"/>
    </source>
</evidence>
<dbReference type="AlphaFoldDB" id="A0A085M1A6"/>
<dbReference type="GO" id="GO:0031272">
    <property type="term" value="P:regulation of pseudopodium assembly"/>
    <property type="evidence" value="ECO:0007669"/>
    <property type="project" value="UniProtKB-ARBA"/>
</dbReference>
<dbReference type="OrthoDB" id="1930084at2759"/>
<dbReference type="PRINTS" id="PR00114">
    <property type="entry name" value="STPHPHTASE"/>
</dbReference>
<evidence type="ECO:0000256" key="3">
    <source>
        <dbReference type="ARBA" id="ARBA00022723"/>
    </source>
</evidence>
<dbReference type="EMBL" id="KL367474">
    <property type="protein sequence ID" value="KFD73215.1"/>
    <property type="molecule type" value="Genomic_DNA"/>
</dbReference>
<dbReference type="SMART" id="SM00156">
    <property type="entry name" value="PP2Ac"/>
    <property type="match status" value="1"/>
</dbReference>
<evidence type="ECO:0000256" key="8">
    <source>
        <dbReference type="ARBA" id="ARBA00047761"/>
    </source>
</evidence>
<evidence type="ECO:0000259" key="12">
    <source>
        <dbReference type="PROSITE" id="PS00125"/>
    </source>
</evidence>
<evidence type="ECO:0000256" key="10">
    <source>
        <dbReference type="ARBA" id="ARBA00054219"/>
    </source>
</evidence>
<dbReference type="SUPFAM" id="SSF56300">
    <property type="entry name" value="Metallo-dependent phosphatases"/>
    <property type="match status" value="1"/>
</dbReference>
<dbReference type="InterPro" id="IPR050341">
    <property type="entry name" value="PP1_catalytic_subunit"/>
</dbReference>
<evidence type="ECO:0000256" key="11">
    <source>
        <dbReference type="RuleBase" id="RU004273"/>
    </source>
</evidence>
<evidence type="ECO:0000256" key="6">
    <source>
        <dbReference type="ARBA" id="ARBA00023211"/>
    </source>
</evidence>
<dbReference type="PANTHER" id="PTHR11668:SF300">
    <property type="entry name" value="SERINE_THREONINE-PROTEIN PHOSPHATASE"/>
    <property type="match status" value="1"/>
</dbReference>
<comment type="cofactor">
    <cofactor evidence="1">
        <name>Mn(2+)</name>
        <dbReference type="ChEBI" id="CHEBI:29035"/>
    </cofactor>
</comment>
<accession>A0A085M1A6</accession>
<dbReference type="InterPro" id="IPR004843">
    <property type="entry name" value="Calcineurin-like_PHP"/>
</dbReference>
<protein>
    <recommendedName>
        <fullName evidence="11">Serine/threonine-protein phosphatase</fullName>
        <ecNumber evidence="11">3.1.3.16</ecNumber>
    </recommendedName>
</protein>
<keyword evidence="5" id="KW-0904">Protein phosphatase</keyword>
<evidence type="ECO:0000313" key="15">
    <source>
        <dbReference type="Proteomes" id="UP000030764"/>
    </source>
</evidence>
<dbReference type="GO" id="GO:0007060">
    <property type="term" value="P:male meiosis chromosome segregation"/>
    <property type="evidence" value="ECO:0007669"/>
    <property type="project" value="UniProtKB-ARBA"/>
</dbReference>
<gene>
    <name evidence="13" type="ORF">M513_08043</name>
    <name evidence="14" type="ORF">M514_08043</name>
</gene>
<dbReference type="GO" id="GO:0031143">
    <property type="term" value="C:pseudopodium"/>
    <property type="evidence" value="ECO:0007669"/>
    <property type="project" value="UniProtKB-SubCell"/>
</dbReference>
<sequence>MDRQVWTKLKDKLLMQVKQKCQQPMTIPELNLICTTVQSELQKQAALIEFNGPVNICGDIHGQYSDLVRLFNMTGYPPKQRYLFLGDYVDRGPQSIECICLLFLYKIRYPQSVFLLRGNHEFDNINQVYGFNMDIMRRYGDMKVWKLFNQTFSWLPLAALVNQRILCMHGGLSPALNNLDQIRTIKRPMKMSYDSLTCDLLWADPSNEVTGWKANIRGASYMFGPDVVISTCQKLDLDLIVRAHQVVPRGYEFFANNKLVTIFSAPNYCGEFDNDGAILIVDRNATCTVKQFRRPVTKKR</sequence>
<dbReference type="Proteomes" id="UP000030764">
    <property type="component" value="Unassembled WGS sequence"/>
</dbReference>
<dbReference type="Pfam" id="PF00149">
    <property type="entry name" value="Metallophos"/>
    <property type="match status" value="1"/>
</dbReference>
<evidence type="ECO:0000256" key="2">
    <source>
        <dbReference type="ARBA" id="ARBA00008294"/>
    </source>
</evidence>
<dbReference type="Gene3D" id="3.60.21.10">
    <property type="match status" value="1"/>
</dbReference>
<proteinExistence type="inferred from homology"/>
<keyword evidence="15" id="KW-1185">Reference proteome</keyword>
<comment type="function">
    <text evidence="10">Probable phosphatase which plays a redundant role with gsp-4 in spermatogenesis by regulating sister chromatid segregation during meiosis. In addition, involved in sperm motility by controlling the dynamic disassembly of major sperm proteins (MSP) in the spermatozoan pseudopodium.</text>
</comment>
<comment type="catalytic activity">
    <reaction evidence="9 11">
        <text>O-phospho-L-threonyl-[protein] + H2O = L-threonyl-[protein] + phosphate</text>
        <dbReference type="Rhea" id="RHEA:47004"/>
        <dbReference type="Rhea" id="RHEA-COMP:11060"/>
        <dbReference type="Rhea" id="RHEA-COMP:11605"/>
        <dbReference type="ChEBI" id="CHEBI:15377"/>
        <dbReference type="ChEBI" id="CHEBI:30013"/>
        <dbReference type="ChEBI" id="CHEBI:43474"/>
        <dbReference type="ChEBI" id="CHEBI:61977"/>
        <dbReference type="EC" id="3.1.3.16"/>
    </reaction>
</comment>
<dbReference type="GO" id="GO:0097723">
    <property type="term" value="P:amoeboid sperm motility"/>
    <property type="evidence" value="ECO:0007669"/>
    <property type="project" value="UniProtKB-ARBA"/>
</dbReference>
<organism evidence="13 15">
    <name type="scientific">Trichuris suis</name>
    <name type="common">pig whipworm</name>
    <dbReference type="NCBI Taxonomy" id="68888"/>
    <lineage>
        <taxon>Eukaryota</taxon>
        <taxon>Metazoa</taxon>
        <taxon>Ecdysozoa</taxon>
        <taxon>Nematoda</taxon>
        <taxon>Enoplea</taxon>
        <taxon>Dorylaimia</taxon>
        <taxon>Trichinellida</taxon>
        <taxon>Trichuridae</taxon>
        <taxon>Trichuris</taxon>
    </lineage>
</organism>
<keyword evidence="6" id="KW-0464">Manganese</keyword>
<dbReference type="InterPro" id="IPR006186">
    <property type="entry name" value="Ser/Thr-sp_prot-phosphatase"/>
</dbReference>
<reference evidence="13 15" key="1">
    <citation type="journal article" date="2014" name="Nat. Genet.">
        <title>Genome and transcriptome of the porcine whipworm Trichuris suis.</title>
        <authorList>
            <person name="Jex A.R."/>
            <person name="Nejsum P."/>
            <person name="Schwarz E.M."/>
            <person name="Hu L."/>
            <person name="Young N.D."/>
            <person name="Hall R.S."/>
            <person name="Korhonen P.K."/>
            <person name="Liao S."/>
            <person name="Thamsborg S."/>
            <person name="Xia J."/>
            <person name="Xu P."/>
            <person name="Wang S."/>
            <person name="Scheerlinck J.P."/>
            <person name="Hofmann A."/>
            <person name="Sternberg P.W."/>
            <person name="Wang J."/>
            <person name="Gasser R.B."/>
        </authorList>
    </citation>
    <scope>NUCLEOTIDE SEQUENCE [LARGE SCALE GENOMIC DNA]</scope>
    <source>
        <strain evidence="14">DCEP-RM93F</strain>
        <strain evidence="13">DCEP-RM93M</strain>
    </source>
</reference>
<keyword evidence="3" id="KW-0479">Metal-binding</keyword>
<name>A0A085M1A6_9BILA</name>
<dbReference type="PANTHER" id="PTHR11668">
    <property type="entry name" value="SERINE/THREONINE PROTEIN PHOSPHATASE"/>
    <property type="match status" value="1"/>
</dbReference>
<dbReference type="EMBL" id="KL363244">
    <property type="protein sequence ID" value="KFD51002.1"/>
    <property type="molecule type" value="Genomic_DNA"/>
</dbReference>
<evidence type="ECO:0000256" key="7">
    <source>
        <dbReference type="ARBA" id="ARBA00037818"/>
    </source>
</evidence>
<feature type="non-terminal residue" evidence="13">
    <location>
        <position position="300"/>
    </location>
</feature>
<dbReference type="GO" id="GO:0005634">
    <property type="term" value="C:nucleus"/>
    <property type="evidence" value="ECO:0007669"/>
    <property type="project" value="TreeGrafter"/>
</dbReference>
<comment type="subcellular location">
    <subcellularLocation>
        <location evidence="7">Cell projection</location>
        <location evidence="7">Pseudopodium</location>
    </subcellularLocation>
</comment>
<dbReference type="InterPro" id="IPR029052">
    <property type="entry name" value="Metallo-depent_PP-like"/>
</dbReference>
<dbReference type="GO" id="GO:0004722">
    <property type="term" value="F:protein serine/threonine phosphatase activity"/>
    <property type="evidence" value="ECO:0007669"/>
    <property type="project" value="UniProtKB-EC"/>
</dbReference>
<comment type="catalytic activity">
    <reaction evidence="8">
        <text>O-phospho-L-seryl-[protein] + H2O = L-seryl-[protein] + phosphate</text>
        <dbReference type="Rhea" id="RHEA:20629"/>
        <dbReference type="Rhea" id="RHEA-COMP:9863"/>
        <dbReference type="Rhea" id="RHEA-COMP:11604"/>
        <dbReference type="ChEBI" id="CHEBI:15377"/>
        <dbReference type="ChEBI" id="CHEBI:29999"/>
        <dbReference type="ChEBI" id="CHEBI:43474"/>
        <dbReference type="ChEBI" id="CHEBI:83421"/>
        <dbReference type="EC" id="3.1.3.16"/>
    </reaction>
</comment>
<evidence type="ECO:0000313" key="13">
    <source>
        <dbReference type="EMBL" id="KFD51002.1"/>
    </source>
</evidence>
<feature type="domain" description="Serine/threonine specific protein phosphatases" evidence="12">
    <location>
        <begin position="116"/>
        <end position="121"/>
    </location>
</feature>
<evidence type="ECO:0000256" key="4">
    <source>
        <dbReference type="ARBA" id="ARBA00022801"/>
    </source>
</evidence>
<dbReference type="GO" id="GO:0018991">
    <property type="term" value="P:egg-laying behavior"/>
    <property type="evidence" value="ECO:0007669"/>
    <property type="project" value="UniProtKB-ARBA"/>
</dbReference>
<dbReference type="GO" id="GO:0000785">
    <property type="term" value="C:chromatin"/>
    <property type="evidence" value="ECO:0007669"/>
    <property type="project" value="UniProtKB-ARBA"/>
</dbReference>
<keyword evidence="4 11" id="KW-0378">Hydrolase</keyword>
<dbReference type="GO" id="GO:0005737">
    <property type="term" value="C:cytoplasm"/>
    <property type="evidence" value="ECO:0007669"/>
    <property type="project" value="TreeGrafter"/>
</dbReference>
<dbReference type="EC" id="3.1.3.16" evidence="11"/>
<dbReference type="FunFam" id="3.60.21.10:FF:000026">
    <property type="entry name" value="Serine/threonine-protein phosphatase"/>
    <property type="match status" value="1"/>
</dbReference>